<dbReference type="GO" id="GO:0046872">
    <property type="term" value="F:metal ion binding"/>
    <property type="evidence" value="ECO:0007669"/>
    <property type="project" value="InterPro"/>
</dbReference>
<dbReference type="InterPro" id="IPR034660">
    <property type="entry name" value="DinB/YfiT-like"/>
</dbReference>
<organism evidence="2 3">
    <name type="scientific">Actinacidiphila rubida</name>
    <dbReference type="NCBI Taxonomy" id="310780"/>
    <lineage>
        <taxon>Bacteria</taxon>
        <taxon>Bacillati</taxon>
        <taxon>Actinomycetota</taxon>
        <taxon>Actinomycetes</taxon>
        <taxon>Kitasatosporales</taxon>
        <taxon>Streptomycetaceae</taxon>
        <taxon>Actinacidiphila</taxon>
    </lineage>
</organism>
<keyword evidence="3" id="KW-1185">Reference proteome</keyword>
<sequence>MATDTPMPDLGPVARGIVLLAGNVGDDRLTAPTPCPEYRVRNLLGHLLGLSTAFRDAARKDLGPTTGTDPGTFLPDVDDDGAWRVRLPERLGELADAWRDPAAWEGMTQAGGFTFPAVEAGRVALNELTIHGWDLARATGQPYAPDPAALASSLAVLAPSAHNRPAGSPFGAAVDVPADSPLLVRVIALSGRDPEWSP</sequence>
<dbReference type="NCBIfam" id="TIGR03086">
    <property type="entry name" value="TIGR03086 family metal-binding protein"/>
    <property type="match status" value="1"/>
</dbReference>
<dbReference type="InterPro" id="IPR024344">
    <property type="entry name" value="MDMPI_metal-binding"/>
</dbReference>
<dbReference type="SUPFAM" id="SSF109854">
    <property type="entry name" value="DinB/YfiT-like putative metalloenzymes"/>
    <property type="match status" value="1"/>
</dbReference>
<evidence type="ECO:0000313" key="2">
    <source>
        <dbReference type="EMBL" id="SEN46911.1"/>
    </source>
</evidence>
<proteinExistence type="predicted"/>
<gene>
    <name evidence="2" type="ORF">SAMN05216267_1005260</name>
</gene>
<evidence type="ECO:0000313" key="3">
    <source>
        <dbReference type="Proteomes" id="UP000181951"/>
    </source>
</evidence>
<dbReference type="Gene3D" id="1.20.120.450">
    <property type="entry name" value="dinb family like domain"/>
    <property type="match status" value="1"/>
</dbReference>
<accession>A0A1H8GS26</accession>
<dbReference type="InterPro" id="IPR017517">
    <property type="entry name" value="Maleyloyr_isom"/>
</dbReference>
<protein>
    <submittedName>
        <fullName evidence="2">TIGR03086 family protein</fullName>
    </submittedName>
</protein>
<dbReference type="NCBIfam" id="TIGR03083">
    <property type="entry name" value="maleylpyruvate isomerase family mycothiol-dependent enzyme"/>
    <property type="match status" value="1"/>
</dbReference>
<name>A0A1H8GS26_9ACTN</name>
<dbReference type="STRING" id="310780.SAMN05216267_1005260"/>
<dbReference type="InterPro" id="IPR017520">
    <property type="entry name" value="CHP03086"/>
</dbReference>
<dbReference type="RefSeq" id="WP_069467111.1">
    <property type="nucleotide sequence ID" value="NZ_FODD01000005.1"/>
</dbReference>
<dbReference type="EMBL" id="FODD01000005">
    <property type="protein sequence ID" value="SEN46911.1"/>
    <property type="molecule type" value="Genomic_DNA"/>
</dbReference>
<evidence type="ECO:0000259" key="1">
    <source>
        <dbReference type="Pfam" id="PF11716"/>
    </source>
</evidence>
<dbReference type="Proteomes" id="UP000181951">
    <property type="component" value="Unassembled WGS sequence"/>
</dbReference>
<dbReference type="Pfam" id="PF11716">
    <property type="entry name" value="MDMPI_N"/>
    <property type="match status" value="1"/>
</dbReference>
<reference evidence="2 3" key="1">
    <citation type="submission" date="2016-10" db="EMBL/GenBank/DDBJ databases">
        <authorList>
            <person name="de Groot N.N."/>
        </authorList>
    </citation>
    <scope>NUCLEOTIDE SEQUENCE [LARGE SCALE GENOMIC DNA]</scope>
    <source>
        <strain evidence="2 3">CGMCC 4.2026</strain>
    </source>
</reference>
<feature type="domain" description="Mycothiol-dependent maleylpyruvate isomerase metal-binding" evidence="1">
    <location>
        <begin position="18"/>
        <end position="136"/>
    </location>
</feature>
<dbReference type="AlphaFoldDB" id="A0A1H8GS26"/>